<protein>
    <submittedName>
        <fullName evidence="1">Uncharacterized protein</fullName>
    </submittedName>
</protein>
<dbReference type="AlphaFoldDB" id="A0ABD0KPN0"/>
<comment type="caution">
    <text evidence="1">The sequence shown here is derived from an EMBL/GenBank/DDBJ whole genome shotgun (WGS) entry which is preliminary data.</text>
</comment>
<dbReference type="EMBL" id="JACVVK020000141">
    <property type="protein sequence ID" value="KAK7489191.1"/>
    <property type="molecule type" value="Genomic_DNA"/>
</dbReference>
<sequence>SWVDSLMADDHHMEEESKYGFVDYTIGHEVNRNQQDAITNMAGTFKKLNVD</sequence>
<organism evidence="1 2">
    <name type="scientific">Batillaria attramentaria</name>
    <dbReference type="NCBI Taxonomy" id="370345"/>
    <lineage>
        <taxon>Eukaryota</taxon>
        <taxon>Metazoa</taxon>
        <taxon>Spiralia</taxon>
        <taxon>Lophotrochozoa</taxon>
        <taxon>Mollusca</taxon>
        <taxon>Gastropoda</taxon>
        <taxon>Caenogastropoda</taxon>
        <taxon>Sorbeoconcha</taxon>
        <taxon>Cerithioidea</taxon>
        <taxon>Batillariidae</taxon>
        <taxon>Batillaria</taxon>
    </lineage>
</organism>
<name>A0ABD0KPN0_9CAEN</name>
<evidence type="ECO:0000313" key="2">
    <source>
        <dbReference type="Proteomes" id="UP001519460"/>
    </source>
</evidence>
<accession>A0ABD0KPN0</accession>
<gene>
    <name evidence="1" type="ORF">BaRGS_00019569</name>
</gene>
<keyword evidence="2" id="KW-1185">Reference proteome</keyword>
<reference evidence="1 2" key="1">
    <citation type="journal article" date="2023" name="Sci. Data">
        <title>Genome assembly of the Korean intertidal mud-creeper Batillaria attramentaria.</title>
        <authorList>
            <person name="Patra A.K."/>
            <person name="Ho P.T."/>
            <person name="Jun S."/>
            <person name="Lee S.J."/>
            <person name="Kim Y."/>
            <person name="Won Y.J."/>
        </authorList>
    </citation>
    <scope>NUCLEOTIDE SEQUENCE [LARGE SCALE GENOMIC DNA]</scope>
    <source>
        <strain evidence="1">Wonlab-2016</strain>
    </source>
</reference>
<dbReference type="Proteomes" id="UP001519460">
    <property type="component" value="Unassembled WGS sequence"/>
</dbReference>
<proteinExistence type="predicted"/>
<feature type="non-terminal residue" evidence="1">
    <location>
        <position position="1"/>
    </location>
</feature>
<evidence type="ECO:0000313" key="1">
    <source>
        <dbReference type="EMBL" id="KAK7489191.1"/>
    </source>
</evidence>